<accession>A0ABV1DZ85</accession>
<dbReference type="RefSeq" id="WP_349218883.1">
    <property type="nucleotide sequence ID" value="NZ_JBBMFD010000007.1"/>
</dbReference>
<dbReference type="Proteomes" id="UP001489509">
    <property type="component" value="Unassembled WGS sequence"/>
</dbReference>
<evidence type="ECO:0000256" key="7">
    <source>
        <dbReference type="SAM" id="Phobius"/>
    </source>
</evidence>
<dbReference type="InterPro" id="IPR003838">
    <property type="entry name" value="ABC3_permease_C"/>
</dbReference>
<evidence type="ECO:0000313" key="10">
    <source>
        <dbReference type="Proteomes" id="UP001489509"/>
    </source>
</evidence>
<feature type="transmembrane region" description="Helical" evidence="7">
    <location>
        <begin position="263"/>
        <end position="288"/>
    </location>
</feature>
<comment type="subcellular location">
    <subcellularLocation>
        <location evidence="1">Cell membrane</location>
        <topology evidence="1">Multi-pass membrane protein</topology>
    </subcellularLocation>
</comment>
<gene>
    <name evidence="9" type="ORF">WMO26_05940</name>
</gene>
<proteinExistence type="inferred from homology"/>
<keyword evidence="4 7" id="KW-1133">Transmembrane helix</keyword>
<evidence type="ECO:0000256" key="5">
    <source>
        <dbReference type="ARBA" id="ARBA00023136"/>
    </source>
</evidence>
<keyword evidence="10" id="KW-1185">Reference proteome</keyword>
<sequence>MTVGRMIGISGRSVIRSRVNSVIFILILAVYTCAVDISFGSLSILQNQQQALSRLLINLELLVEVAEGENAAKGTNETYLDRLSALPYVAMAYDAADDLSVAGEDREKFAPREVVLTSAPKGFVPKAVEGSGISNEDSQVALVPDRVEYTSGFMARQVWKGADLIGQTLTFQVGEEIYRCRVVGTYENKESTTQIYIPQRELLELQPRKNGDGYYRFGVVAEEQKWVKVVEDQVDALRLEGFSVQLRDTSGQGELRSIASMTLIYQIAVAILSAVAFFLVFALIAAKLSSQRKQTALMKVFGYRNSHLFFLNWLETGIVALTGFVIGEAVSLLLFHQFVFSFLSTQFRASSVGEIVVPLFSMRQVETFLCLLGIVLVSNLFLALKTRKIYPVSILKDR</sequence>
<evidence type="ECO:0000256" key="1">
    <source>
        <dbReference type="ARBA" id="ARBA00004651"/>
    </source>
</evidence>
<feature type="domain" description="ABC3 transporter permease C-terminal" evidence="8">
    <location>
        <begin position="267"/>
        <end position="391"/>
    </location>
</feature>
<dbReference type="PANTHER" id="PTHR30572:SF4">
    <property type="entry name" value="ABC TRANSPORTER PERMEASE YTRF"/>
    <property type="match status" value="1"/>
</dbReference>
<comment type="caution">
    <text evidence="9">The sequence shown here is derived from an EMBL/GenBank/DDBJ whole genome shotgun (WGS) entry which is preliminary data.</text>
</comment>
<dbReference type="Pfam" id="PF02687">
    <property type="entry name" value="FtsX"/>
    <property type="match status" value="1"/>
</dbReference>
<feature type="transmembrane region" description="Helical" evidence="7">
    <location>
        <begin position="365"/>
        <end position="384"/>
    </location>
</feature>
<evidence type="ECO:0000256" key="4">
    <source>
        <dbReference type="ARBA" id="ARBA00022989"/>
    </source>
</evidence>
<evidence type="ECO:0000256" key="6">
    <source>
        <dbReference type="ARBA" id="ARBA00038076"/>
    </source>
</evidence>
<keyword evidence="2" id="KW-1003">Cell membrane</keyword>
<reference evidence="9 10" key="1">
    <citation type="submission" date="2024-03" db="EMBL/GenBank/DDBJ databases">
        <title>Human intestinal bacterial collection.</title>
        <authorList>
            <person name="Pauvert C."/>
            <person name="Hitch T.C.A."/>
            <person name="Clavel T."/>
        </authorList>
    </citation>
    <scope>NUCLEOTIDE SEQUENCE [LARGE SCALE GENOMIC DNA]</scope>
    <source>
        <strain evidence="9 10">CLA-JM-H44</strain>
    </source>
</reference>
<feature type="transmembrane region" description="Helical" evidence="7">
    <location>
        <begin position="21"/>
        <end position="45"/>
    </location>
</feature>
<keyword evidence="3 7" id="KW-0812">Transmembrane</keyword>
<evidence type="ECO:0000259" key="8">
    <source>
        <dbReference type="Pfam" id="PF02687"/>
    </source>
</evidence>
<dbReference type="InterPro" id="IPR050250">
    <property type="entry name" value="Macrolide_Exporter_MacB"/>
</dbReference>
<evidence type="ECO:0000313" key="9">
    <source>
        <dbReference type="EMBL" id="MEQ2440367.1"/>
    </source>
</evidence>
<dbReference type="EMBL" id="JBBMFD010000007">
    <property type="protein sequence ID" value="MEQ2440367.1"/>
    <property type="molecule type" value="Genomic_DNA"/>
</dbReference>
<evidence type="ECO:0000256" key="3">
    <source>
        <dbReference type="ARBA" id="ARBA00022692"/>
    </source>
</evidence>
<feature type="transmembrane region" description="Helical" evidence="7">
    <location>
        <begin position="309"/>
        <end position="335"/>
    </location>
</feature>
<organism evidence="9 10">
    <name type="scientific">Solibaculum intestinale</name>
    <dbReference type="NCBI Taxonomy" id="3133165"/>
    <lineage>
        <taxon>Bacteria</taxon>
        <taxon>Bacillati</taxon>
        <taxon>Bacillota</taxon>
        <taxon>Clostridia</taxon>
        <taxon>Eubacteriales</taxon>
        <taxon>Oscillospiraceae</taxon>
        <taxon>Solibaculum</taxon>
    </lineage>
</organism>
<keyword evidence="5 7" id="KW-0472">Membrane</keyword>
<dbReference type="PANTHER" id="PTHR30572">
    <property type="entry name" value="MEMBRANE COMPONENT OF TRANSPORTER-RELATED"/>
    <property type="match status" value="1"/>
</dbReference>
<name>A0ABV1DZ85_9FIRM</name>
<evidence type="ECO:0000256" key="2">
    <source>
        <dbReference type="ARBA" id="ARBA00022475"/>
    </source>
</evidence>
<comment type="similarity">
    <text evidence="6">Belongs to the ABC-4 integral membrane protein family.</text>
</comment>
<protein>
    <submittedName>
        <fullName evidence="9">ABC transporter permease</fullName>
    </submittedName>
</protein>